<dbReference type="Proteomes" id="UP001529256">
    <property type="component" value="Unassembled WGS sequence"/>
</dbReference>
<feature type="domain" description="DUF6591" evidence="3">
    <location>
        <begin position="46"/>
        <end position="280"/>
    </location>
</feature>
<feature type="compositionally biased region" description="Acidic residues" evidence="1">
    <location>
        <begin position="169"/>
        <end position="181"/>
    </location>
</feature>
<evidence type="ECO:0000259" key="3">
    <source>
        <dbReference type="Pfam" id="PF20234"/>
    </source>
</evidence>
<reference evidence="4 5" key="2">
    <citation type="submission" date="2023-06" db="EMBL/GenBank/DDBJ databases">
        <title>Identification and characterization of horizontal gene transfer across gut microbiota members of farm animals based on homology search.</title>
        <authorList>
            <person name="Schwarzerova J."/>
            <person name="Nykrynova M."/>
            <person name="Jureckova K."/>
            <person name="Cejkova D."/>
            <person name="Rychlik I."/>
        </authorList>
    </citation>
    <scope>NUCLEOTIDE SEQUENCE [LARGE SCALE GENOMIC DNA]</scope>
    <source>
        <strain evidence="4 5">153_Feed</strain>
    </source>
</reference>
<name>A0ABT7V5J2_9ACTN</name>
<dbReference type="Pfam" id="PF20234">
    <property type="entry name" value="DUF6591"/>
    <property type="match status" value="1"/>
</dbReference>
<organism evidence="4 5">
    <name type="scientific">Thermophilibacter provencensis</name>
    <dbReference type="NCBI Taxonomy" id="1852386"/>
    <lineage>
        <taxon>Bacteria</taxon>
        <taxon>Bacillati</taxon>
        <taxon>Actinomycetota</taxon>
        <taxon>Coriobacteriia</taxon>
        <taxon>Coriobacteriales</taxon>
        <taxon>Atopobiaceae</taxon>
        <taxon>Thermophilibacter</taxon>
    </lineage>
</organism>
<proteinExistence type="predicted"/>
<keyword evidence="2" id="KW-0472">Membrane</keyword>
<feature type="region of interest" description="Disordered" evidence="1">
    <location>
        <begin position="139"/>
        <end position="198"/>
    </location>
</feature>
<evidence type="ECO:0000313" key="4">
    <source>
        <dbReference type="EMBL" id="MDM8271875.1"/>
    </source>
</evidence>
<keyword evidence="2" id="KW-0812">Transmembrane</keyword>
<evidence type="ECO:0000256" key="1">
    <source>
        <dbReference type="SAM" id="MobiDB-lite"/>
    </source>
</evidence>
<dbReference type="RefSeq" id="WP_289511951.1">
    <property type="nucleotide sequence ID" value="NZ_JAUDEA010000021.1"/>
</dbReference>
<dbReference type="EMBL" id="JAUDEA010000021">
    <property type="protein sequence ID" value="MDM8271875.1"/>
    <property type="molecule type" value="Genomic_DNA"/>
</dbReference>
<accession>A0ABT7V5J2</accession>
<comment type="caution">
    <text evidence="4">The sequence shown here is derived from an EMBL/GenBank/DDBJ whole genome shotgun (WGS) entry which is preliminary data.</text>
</comment>
<dbReference type="InterPro" id="IPR046526">
    <property type="entry name" value="DUF6591"/>
</dbReference>
<protein>
    <recommendedName>
        <fullName evidence="3">DUF6591 domain-containing protein</fullName>
    </recommendedName>
</protein>
<evidence type="ECO:0000256" key="2">
    <source>
        <dbReference type="SAM" id="Phobius"/>
    </source>
</evidence>
<reference evidence="5" key="1">
    <citation type="submission" date="2023-06" db="EMBL/GenBank/DDBJ databases">
        <title>Identification and characterization of horizontal gene transfer across gut microbiota members of farm animals based on homology search.</title>
        <authorList>
            <person name="Zeman M."/>
            <person name="Kubasova T."/>
            <person name="Jahodarova E."/>
            <person name="Nykrynova M."/>
            <person name="Rychlik I."/>
        </authorList>
    </citation>
    <scope>NUCLEOTIDE SEQUENCE [LARGE SCALE GENOMIC DNA]</scope>
    <source>
        <strain evidence="5">153_Feed</strain>
    </source>
</reference>
<reference evidence="4 5" key="3">
    <citation type="submission" date="2023-06" db="EMBL/GenBank/DDBJ databases">
        <authorList>
            <person name="Zeman M."/>
            <person name="Kubasova T."/>
            <person name="Jahodarova E."/>
            <person name="Nykrynova M."/>
            <person name="Rychlik I."/>
        </authorList>
    </citation>
    <scope>NUCLEOTIDE SEQUENCE [LARGE SCALE GENOMIC DNA]</scope>
    <source>
        <strain evidence="4 5">153_Feed</strain>
    </source>
</reference>
<keyword evidence="5" id="KW-1185">Reference proteome</keyword>
<gene>
    <name evidence="4" type="ORF">QUW25_09380</name>
</gene>
<sequence length="284" mass="31118">MKWEAAKGSDTPKKGKGRGCLIAVAVVIVIAIIGGISRCGGGEKEEVHQLNWPDSGLATMLPEPGTDKGEVSMDSADYLSVDLEQSSEEDFNKYVEACKEKGFTVDYSSSSSSYYADNEDGYHLSLFYAESRDEISIQLSAPSEEEPEPEESDSEKPETEESTPAQDSVPEEATPEQDAAPEESPQAEPEADGGTSASSDYRAMVDEWEAFMNKYCDFMETYNSDSGNVVSMALDYADMMSQYSDWAEKMDAVDDSDLSAEDVQYYIDAQSRINKRLLEIGADA</sequence>
<feature type="compositionally biased region" description="Acidic residues" evidence="1">
    <location>
        <begin position="143"/>
        <end position="153"/>
    </location>
</feature>
<keyword evidence="2" id="KW-1133">Transmembrane helix</keyword>
<evidence type="ECO:0000313" key="5">
    <source>
        <dbReference type="Proteomes" id="UP001529256"/>
    </source>
</evidence>
<feature type="transmembrane region" description="Helical" evidence="2">
    <location>
        <begin position="20"/>
        <end position="37"/>
    </location>
</feature>